<dbReference type="Gene3D" id="3.40.50.720">
    <property type="entry name" value="NAD(P)-binding Rossmann-like Domain"/>
    <property type="match status" value="1"/>
</dbReference>
<dbReference type="EMBL" id="FQ032830">
    <property type="protein sequence ID" value="CBL88152.1"/>
    <property type="molecule type" value="Genomic_DNA"/>
</dbReference>
<dbReference type="Pfam" id="PF01370">
    <property type="entry name" value="Epimerase"/>
    <property type="match status" value="1"/>
</dbReference>
<dbReference type="GO" id="GO:0008743">
    <property type="term" value="F:L-threonine 3-dehydrogenase activity"/>
    <property type="evidence" value="ECO:0007669"/>
    <property type="project" value="TreeGrafter"/>
</dbReference>
<feature type="domain" description="NAD-dependent epimerase/dehydratase" evidence="2">
    <location>
        <begin position="4"/>
        <end position="231"/>
    </location>
</feature>
<dbReference type="AlphaFoldDB" id="F4MNB7"/>
<evidence type="ECO:0000259" key="2">
    <source>
        <dbReference type="Pfam" id="PF01370"/>
    </source>
</evidence>
<organism evidence="3">
    <name type="scientific">uncultured Cytophagia bacterium</name>
    <dbReference type="NCBI Taxonomy" id="768505"/>
    <lineage>
        <taxon>Bacteria</taxon>
        <taxon>Pseudomonadati</taxon>
        <taxon>Bacteroidota</taxon>
        <taxon>Cytophagia</taxon>
        <taxon>environmental samples</taxon>
    </lineage>
</organism>
<dbReference type="InterPro" id="IPR051225">
    <property type="entry name" value="NAD(P)_epim/dehydratase"/>
</dbReference>
<gene>
    <name evidence="3" type="ORF">S18_1001_0029</name>
</gene>
<dbReference type="GO" id="GO:0006567">
    <property type="term" value="P:L-threonine catabolic process"/>
    <property type="evidence" value="ECO:0007669"/>
    <property type="project" value="TreeGrafter"/>
</dbReference>
<dbReference type="InterPro" id="IPR036291">
    <property type="entry name" value="NAD(P)-bd_dom_sf"/>
</dbReference>
<dbReference type="PANTHER" id="PTHR42687:SF1">
    <property type="entry name" value="L-THREONINE 3-DEHYDROGENASE, MITOCHONDRIAL"/>
    <property type="match status" value="1"/>
</dbReference>
<dbReference type="InterPro" id="IPR001509">
    <property type="entry name" value="Epimerase_deHydtase"/>
</dbReference>
<evidence type="ECO:0000313" key="3">
    <source>
        <dbReference type="EMBL" id="CBL88152.1"/>
    </source>
</evidence>
<evidence type="ECO:0000256" key="1">
    <source>
        <dbReference type="ARBA" id="ARBA00007637"/>
    </source>
</evidence>
<name>F4MNB7_9BACT</name>
<dbReference type="PANTHER" id="PTHR42687">
    <property type="entry name" value="L-THREONINE 3-DEHYDROGENASE"/>
    <property type="match status" value="1"/>
</dbReference>
<dbReference type="SUPFAM" id="SSF51735">
    <property type="entry name" value="NAD(P)-binding Rossmann-fold domains"/>
    <property type="match status" value="1"/>
</dbReference>
<comment type="similarity">
    <text evidence="1">Belongs to the NAD(P)-dependent epimerase/dehydratase family.</text>
</comment>
<proteinExistence type="inferred from homology"/>
<accession>F4MNB7</accession>
<reference evidence="3" key="2">
    <citation type="journal article" date="2012" name="Environ. Microbiol.">
        <title>Genomic content of uncultured Bacteroidetes from contrasting oceanic provinces in the North Atlantic Ocean.</title>
        <authorList>
            <person name="Gomez-Pereira P.R."/>
            <person name="Schuler M."/>
            <person name="Fuchs B.M."/>
            <person name="Bennke C."/>
            <person name="Teeling H."/>
            <person name="Waldmann J."/>
            <person name="Richter M."/>
            <person name="Barbe V."/>
            <person name="Bataille E."/>
            <person name="Glockner F.O."/>
            <person name="Amann R."/>
        </authorList>
    </citation>
    <scope>NUCLEOTIDE SEQUENCE</scope>
</reference>
<sequence>MKKILIIGSNGQLGTELLAALRGQYGSKNVISSDINFPSNKDAFFEKIDSRELSSLISIVEKYEIKHIYHLAAILSANGELNPISSWEINMKTLLNVLELGRKGIIERIFWPSSIAVFGRDAPKEHTDQNAITNPSTVYGISKLAGEKWCQYYFQKFGVDVRSIRYPGLISHKVQPGGGTTDYAIDIFFKAVSGKSYDCFLHEDTYLPMMYIDDAVKGTLMLMEAPSENVSIRSSYNLNATSFSPAELTAEIKKHINGLQVQYNPDYRQLIADTWPRSIDDQSARIDWGWKEAFGLPQITSEMISALRMKK</sequence>
<reference evidence="3" key="1">
    <citation type="submission" date="2010-05" db="EMBL/GenBank/DDBJ databases">
        <authorList>
            <person name="Genoscope - CEA"/>
        </authorList>
    </citation>
    <scope>NUCLEOTIDE SEQUENCE</scope>
</reference>
<protein>
    <submittedName>
        <fullName evidence="3">L-threonine dehydrogenase</fullName>
    </submittedName>
</protein>